<evidence type="ECO:0000313" key="3">
    <source>
        <dbReference type="Proteomes" id="UP000606172"/>
    </source>
</evidence>
<keyword evidence="1" id="KW-0732">Signal</keyword>
<feature type="signal peptide" evidence="1">
    <location>
        <begin position="1"/>
        <end position="28"/>
    </location>
</feature>
<feature type="chain" id="PRO_5037549174" description="Peptidase inhibitor family I36" evidence="1">
    <location>
        <begin position="29"/>
        <end position="179"/>
    </location>
</feature>
<dbReference type="RefSeq" id="WP_204031517.1">
    <property type="nucleotide sequence ID" value="NZ_BOOW01000045.1"/>
</dbReference>
<protein>
    <recommendedName>
        <fullName evidence="4">Peptidase inhibitor family I36</fullName>
    </recommendedName>
</protein>
<dbReference type="EMBL" id="BOOW01000045">
    <property type="protein sequence ID" value="GII96522.1"/>
    <property type="molecule type" value="Genomic_DNA"/>
</dbReference>
<proteinExistence type="predicted"/>
<evidence type="ECO:0000256" key="1">
    <source>
        <dbReference type="SAM" id="SignalP"/>
    </source>
</evidence>
<keyword evidence="3" id="KW-1185">Reference proteome</keyword>
<evidence type="ECO:0000313" key="2">
    <source>
        <dbReference type="EMBL" id="GII96522.1"/>
    </source>
</evidence>
<accession>A0A919RNQ7</accession>
<reference evidence="2" key="1">
    <citation type="submission" date="2021-01" db="EMBL/GenBank/DDBJ databases">
        <title>Whole genome shotgun sequence of Sinosporangium siamense NBRC 109515.</title>
        <authorList>
            <person name="Komaki H."/>
            <person name="Tamura T."/>
        </authorList>
    </citation>
    <scope>NUCLEOTIDE SEQUENCE</scope>
    <source>
        <strain evidence="2">NBRC 109515</strain>
    </source>
</reference>
<evidence type="ECO:0008006" key="4">
    <source>
        <dbReference type="Google" id="ProtNLM"/>
    </source>
</evidence>
<sequence length="179" mass="19439">MARKTRALGMGLALALSAGMFLVHPAQAAPTPTQCESDRKEAVAQQLADKPGGDVVDARTVAYENGNARVVLASPSSCSEITVQAMNDCPAGWACWWEDTYYPSTGRRLQFYDAGVWQNLRDWGLNSWGSYYNRRGDDAAMKNVSSSAASCYPQYSSISTSGGLASWRWIYLANTSANC</sequence>
<comment type="caution">
    <text evidence="2">The sequence shown here is derived from an EMBL/GenBank/DDBJ whole genome shotgun (WGS) entry which is preliminary data.</text>
</comment>
<gene>
    <name evidence="2" type="ORF">Ssi02_67530</name>
</gene>
<name>A0A919RNQ7_9ACTN</name>
<dbReference type="Proteomes" id="UP000606172">
    <property type="component" value="Unassembled WGS sequence"/>
</dbReference>
<organism evidence="2 3">
    <name type="scientific">Sinosporangium siamense</name>
    <dbReference type="NCBI Taxonomy" id="1367973"/>
    <lineage>
        <taxon>Bacteria</taxon>
        <taxon>Bacillati</taxon>
        <taxon>Actinomycetota</taxon>
        <taxon>Actinomycetes</taxon>
        <taxon>Streptosporangiales</taxon>
        <taxon>Streptosporangiaceae</taxon>
        <taxon>Sinosporangium</taxon>
    </lineage>
</organism>
<dbReference type="AlphaFoldDB" id="A0A919RNQ7"/>